<evidence type="ECO:0000259" key="5">
    <source>
        <dbReference type="Pfam" id="PF00127"/>
    </source>
</evidence>
<keyword evidence="1" id="KW-0813">Transport</keyword>
<dbReference type="SUPFAM" id="SSF49503">
    <property type="entry name" value="Cupredoxins"/>
    <property type="match status" value="1"/>
</dbReference>
<evidence type="ECO:0000259" key="6">
    <source>
        <dbReference type="Pfam" id="PF06283"/>
    </source>
</evidence>
<dbReference type="InterPro" id="IPR016024">
    <property type="entry name" value="ARM-type_fold"/>
</dbReference>
<reference evidence="8 9" key="1">
    <citation type="submission" date="2019-08" db="EMBL/GenBank/DDBJ databases">
        <authorList>
            <person name="Shi S."/>
        </authorList>
    </citation>
    <scope>NUCLEOTIDE SEQUENCE [LARGE SCALE GENOMIC DNA]</scope>
    <source>
        <strain evidence="8 9">GY10130</strain>
    </source>
</reference>
<keyword evidence="3" id="KW-0249">Electron transport</keyword>
<dbReference type="AlphaFoldDB" id="A0A5C8JIS8"/>
<keyword evidence="2" id="KW-0479">Metal-binding</keyword>
<dbReference type="InterPro" id="IPR055557">
    <property type="entry name" value="DUF7133"/>
</dbReference>
<dbReference type="RefSeq" id="WP_147922890.1">
    <property type="nucleotide sequence ID" value="NZ_VRTY01000069.1"/>
</dbReference>
<dbReference type="OrthoDB" id="9808161at2"/>
<dbReference type="GO" id="GO:0004553">
    <property type="term" value="F:hydrolase activity, hydrolyzing O-glycosyl compounds"/>
    <property type="evidence" value="ECO:0007669"/>
    <property type="project" value="UniProtKB-ARBA"/>
</dbReference>
<protein>
    <submittedName>
        <fullName evidence="8">Dehydrogenase</fullName>
    </submittedName>
</protein>
<evidence type="ECO:0000256" key="1">
    <source>
        <dbReference type="ARBA" id="ARBA00022448"/>
    </source>
</evidence>
<dbReference type="Pfam" id="PF06283">
    <property type="entry name" value="ThuA"/>
    <property type="match status" value="1"/>
</dbReference>
<dbReference type="CDD" id="cd04233">
    <property type="entry name" value="Auracyanin"/>
    <property type="match status" value="1"/>
</dbReference>
<dbReference type="Gene3D" id="2.120.10.30">
    <property type="entry name" value="TolB, C-terminal domain"/>
    <property type="match status" value="1"/>
</dbReference>
<dbReference type="NCBIfam" id="TIGR02604">
    <property type="entry name" value="Piru_Ver_Nterm"/>
    <property type="match status" value="1"/>
</dbReference>
<keyword evidence="4" id="KW-0186">Copper</keyword>
<dbReference type="InterPro" id="IPR013428">
    <property type="entry name" value="Membrane-bound_put_N"/>
</dbReference>
<dbReference type="InterPro" id="IPR000923">
    <property type="entry name" value="BlueCu_1"/>
</dbReference>
<comment type="caution">
    <text evidence="8">The sequence shown here is derived from an EMBL/GenBank/DDBJ whole genome shotgun (WGS) entry which is preliminary data.</text>
</comment>
<dbReference type="InterPro" id="IPR013320">
    <property type="entry name" value="ConA-like_dom_sf"/>
</dbReference>
<dbReference type="InterPro" id="IPR029062">
    <property type="entry name" value="Class_I_gatase-like"/>
</dbReference>
<evidence type="ECO:0000256" key="3">
    <source>
        <dbReference type="ARBA" id="ARBA00022982"/>
    </source>
</evidence>
<evidence type="ECO:0000256" key="4">
    <source>
        <dbReference type="ARBA" id="ARBA00023008"/>
    </source>
</evidence>
<evidence type="ECO:0000256" key="2">
    <source>
        <dbReference type="ARBA" id="ARBA00022723"/>
    </source>
</evidence>
<dbReference type="PROSITE" id="PS51257">
    <property type="entry name" value="PROKAR_LIPOPROTEIN"/>
    <property type="match status" value="1"/>
</dbReference>
<dbReference type="InterPro" id="IPR029010">
    <property type="entry name" value="ThuA-like"/>
</dbReference>
<dbReference type="SUPFAM" id="SSF48371">
    <property type="entry name" value="ARM repeat"/>
    <property type="match status" value="1"/>
</dbReference>
<dbReference type="SUPFAM" id="SSF63829">
    <property type="entry name" value="Calcium-dependent phosphotriesterase"/>
    <property type="match status" value="1"/>
</dbReference>
<dbReference type="Proteomes" id="UP000321926">
    <property type="component" value="Unassembled WGS sequence"/>
</dbReference>
<dbReference type="InterPro" id="IPR028871">
    <property type="entry name" value="BlueCu_1_BS"/>
</dbReference>
<dbReference type="Pfam" id="PF00127">
    <property type="entry name" value="Copper-bind"/>
    <property type="match status" value="1"/>
</dbReference>
<feature type="domain" description="DUF7133" evidence="7">
    <location>
        <begin position="278"/>
        <end position="655"/>
    </location>
</feature>
<sequence length="1211" mass="133004">MRKLLYILIVSTTVFSSCAKKTLSDQSAQTLPPAKRVEILFLGHDSKHHNSEKFAPMLGLPLFQKGINITYTSDLSDLTLENLNKYDGLMIYANHDQVTPEVEESIRAYVEGGKGLIPVHSASFCFRNSDWYVQAVGGQFKSHRAGTFTAAITKPEHEIMQGLTEFETWDETYVHSKINPDMMVLMERVEGSHREPWTWIRTQGKGRVFYTAYGHDERTWGNPGFHKLMENGILWAVGDQAKSQLERLNLPKPIFADADVPNYEKREIPPKFQHALTPAESQMLTQVPVDFDLQLFASEPDIINPIAMAWDEKGRLFVIETVDYPNEVRDEEGVGNDRIKICEDTDGDGKADKFTIFADGLNIPTSITFANGGVVVAQAPHFLFLKDTDGDDKADVKQKLMTGWGKSDTHAGPSNLKYGLDNKVWGVLGYAGFEGTVSGQQHKFSQGVYRFDPNGENLEYLGRTTNNTWGLGFSEEFDVFISTANGLHSAYFAMSNQYVKRTVAGGSGNTVYKTDSHFDMPHVTPYLRQVDYHGGFTAAAGHNLYTARNYPKSFWNRVGLVCEPTGRVLHKAVLERQGAGYTEKNGFNLLASADEWFSPVHAEVGPDGAVWVADWYNFIIQHNPTPRGFDNGKGNAYINPLRDSGHGRIYRVVYKGAKPYEPMQLSAGNTEALLAALQNDNMFWRTTAQRLIVESQNKAVIPGLYKLINNQEVDEIGLNSPAVHALWTLHGLGALDGTNAEALEVVTKALRHPAAGVRKNAAQVLPKNQKSLNNIIQANLLQDPDLKTRMAAVLAIADMPASAEAGKLIYAASQGAEVGKDEYLPQAFFAAALTHQDGFMQVAKKDPHIAHKPDSVLTLSERIVKGLTNELYTLNRRSAIMFPPDVANKEIKIETSIGPSANGLDGVVVAQGGKDAGYSLYVQDNKLHWVVKQHGKTYKASAASALPDERVSVVAKLLAGGHMTVTVNNKQVATAKAPALFAHALTPSEVRVGRDLDNEDKIGDYPNRFFFRGDMRNDGQLELHKPSAEALAAAKKKAAPAVKASTATAARTGAKPAAGSTAGAKTAARLTAATKSSANNVTINIKVIEHEMKFDKKTFTVKAGQKVTLHFDNPDFMQHNFVLAKPGTLDKVGNAADALARDPKGADKQYVPQMPEIIIATKLVDPEGRETLVFTVPDKPGDYPFICTVPGHWRLMNGIMKVEANSLSSKQ</sequence>
<accession>A0A5C8JIS8</accession>
<gene>
    <name evidence="8" type="ORF">FVR03_16650</name>
</gene>
<dbReference type="InterPro" id="IPR011989">
    <property type="entry name" value="ARM-like"/>
</dbReference>
<dbReference type="SUPFAM" id="SSF49899">
    <property type="entry name" value="Concanavalin A-like lectins/glucanases"/>
    <property type="match status" value="1"/>
</dbReference>
<dbReference type="Gene3D" id="3.40.50.880">
    <property type="match status" value="1"/>
</dbReference>
<evidence type="ECO:0000259" key="7">
    <source>
        <dbReference type="Pfam" id="PF23500"/>
    </source>
</evidence>
<dbReference type="PANTHER" id="PTHR33546:SF1">
    <property type="entry name" value="LARGE, MULTIFUNCTIONAL SECRETED PROTEIN"/>
    <property type="match status" value="1"/>
</dbReference>
<keyword evidence="9" id="KW-1185">Reference proteome</keyword>
<dbReference type="GO" id="GO:0009055">
    <property type="term" value="F:electron transfer activity"/>
    <property type="evidence" value="ECO:0007669"/>
    <property type="project" value="InterPro"/>
</dbReference>
<name>A0A5C8JIS8_9BACT</name>
<dbReference type="GO" id="GO:0005975">
    <property type="term" value="P:carbohydrate metabolic process"/>
    <property type="evidence" value="ECO:0007669"/>
    <property type="project" value="UniProtKB-ARBA"/>
</dbReference>
<dbReference type="PANTHER" id="PTHR33546">
    <property type="entry name" value="LARGE, MULTIFUNCTIONAL SECRETED PROTEIN-RELATED"/>
    <property type="match status" value="1"/>
</dbReference>
<dbReference type="Gene3D" id="1.25.10.10">
    <property type="entry name" value="Leucine-rich Repeat Variant"/>
    <property type="match status" value="1"/>
</dbReference>
<evidence type="ECO:0000313" key="9">
    <source>
        <dbReference type="Proteomes" id="UP000321926"/>
    </source>
</evidence>
<dbReference type="InterPro" id="IPR011042">
    <property type="entry name" value="6-blade_b-propeller_TolB-like"/>
</dbReference>
<dbReference type="EMBL" id="VRTY01000069">
    <property type="protein sequence ID" value="TXK36853.1"/>
    <property type="molecule type" value="Genomic_DNA"/>
</dbReference>
<evidence type="ECO:0000313" key="8">
    <source>
        <dbReference type="EMBL" id="TXK36853.1"/>
    </source>
</evidence>
<dbReference type="Gene3D" id="2.60.40.420">
    <property type="entry name" value="Cupredoxins - blue copper proteins"/>
    <property type="match status" value="1"/>
</dbReference>
<feature type="domain" description="ThuA-like" evidence="6">
    <location>
        <begin position="43"/>
        <end position="236"/>
    </location>
</feature>
<dbReference type="InterPro" id="IPR008972">
    <property type="entry name" value="Cupredoxin"/>
</dbReference>
<feature type="domain" description="Blue (type 1) copper" evidence="5">
    <location>
        <begin position="1083"/>
        <end position="1203"/>
    </location>
</feature>
<dbReference type="GO" id="GO:0005507">
    <property type="term" value="F:copper ion binding"/>
    <property type="evidence" value="ECO:0007669"/>
    <property type="project" value="InterPro"/>
</dbReference>
<dbReference type="PROSITE" id="PS00196">
    <property type="entry name" value="COPPER_BLUE"/>
    <property type="match status" value="1"/>
</dbReference>
<dbReference type="Pfam" id="PF23500">
    <property type="entry name" value="DUF7133"/>
    <property type="match status" value="1"/>
</dbReference>
<dbReference type="SUPFAM" id="SSF52317">
    <property type="entry name" value="Class I glutamine amidotransferase-like"/>
    <property type="match status" value="1"/>
</dbReference>
<proteinExistence type="predicted"/>
<organism evidence="8 9">
    <name type="scientific">Pontibacter qinzhouensis</name>
    <dbReference type="NCBI Taxonomy" id="2603253"/>
    <lineage>
        <taxon>Bacteria</taxon>
        <taxon>Pseudomonadati</taxon>
        <taxon>Bacteroidota</taxon>
        <taxon>Cytophagia</taxon>
        <taxon>Cytophagales</taxon>
        <taxon>Hymenobacteraceae</taxon>
        <taxon>Pontibacter</taxon>
    </lineage>
</organism>